<keyword evidence="5 20" id="KW-0812">Transmembrane</keyword>
<feature type="transmembrane region" description="Helical" evidence="20">
    <location>
        <begin position="205"/>
        <end position="222"/>
    </location>
</feature>
<dbReference type="Proteomes" id="UP001642540">
    <property type="component" value="Unassembled WGS sequence"/>
</dbReference>
<gene>
    <name evidence="21" type="ORF">ODALV1_LOCUS22495</name>
</gene>
<evidence type="ECO:0000256" key="1">
    <source>
        <dbReference type="ARBA" id="ARBA00004141"/>
    </source>
</evidence>
<evidence type="ECO:0000256" key="2">
    <source>
        <dbReference type="ARBA" id="ARBA00005402"/>
    </source>
</evidence>
<evidence type="ECO:0000256" key="12">
    <source>
        <dbReference type="ARBA" id="ARBA00023098"/>
    </source>
</evidence>
<proteinExistence type="inferred from homology"/>
<keyword evidence="13 20" id="KW-0472">Membrane</keyword>
<evidence type="ECO:0000256" key="4">
    <source>
        <dbReference type="ARBA" id="ARBA00022548"/>
    </source>
</evidence>
<feature type="transmembrane region" description="Helical" evidence="20">
    <location>
        <begin position="357"/>
        <end position="375"/>
    </location>
</feature>
<evidence type="ECO:0000256" key="5">
    <source>
        <dbReference type="ARBA" id="ARBA00022692"/>
    </source>
</evidence>
<protein>
    <recommendedName>
        <fullName evidence="16">7-dehydrocholesterol reductase</fullName>
        <ecNumber evidence="16">1.3.1.21</ecNumber>
    </recommendedName>
    <alternativeName>
        <fullName evidence="17">Sterol Delta(7)-reductase</fullName>
    </alternativeName>
</protein>
<keyword evidence="4" id="KW-0153">Cholesterol metabolism</keyword>
<keyword evidence="6" id="KW-0152">Cholesterol biosynthesis</keyword>
<evidence type="ECO:0000256" key="9">
    <source>
        <dbReference type="ARBA" id="ARBA00022989"/>
    </source>
</evidence>
<feature type="transmembrane region" description="Helical" evidence="20">
    <location>
        <begin position="387"/>
        <end position="405"/>
    </location>
</feature>
<feature type="transmembrane region" description="Helical" evidence="20">
    <location>
        <begin position="127"/>
        <end position="145"/>
    </location>
</feature>
<dbReference type="EC" id="1.3.1.21" evidence="16"/>
<dbReference type="PANTHER" id="PTHR21257:SF38">
    <property type="entry name" value="7-DEHYDROCHOLESTEROL REDUCTASE"/>
    <property type="match status" value="1"/>
</dbReference>
<dbReference type="Gene3D" id="1.20.120.1630">
    <property type="match status" value="1"/>
</dbReference>
<name>A0ABP1RI84_9HEXA</name>
<evidence type="ECO:0000256" key="3">
    <source>
        <dbReference type="ARBA" id="ARBA00022516"/>
    </source>
</evidence>
<comment type="similarity">
    <text evidence="2">Belongs to the ERG4/ERG24 family.</text>
</comment>
<evidence type="ECO:0000256" key="6">
    <source>
        <dbReference type="ARBA" id="ARBA00022778"/>
    </source>
</evidence>
<dbReference type="Pfam" id="PF01222">
    <property type="entry name" value="ERG4_ERG24"/>
    <property type="match status" value="1"/>
</dbReference>
<feature type="transmembrane region" description="Helical" evidence="20">
    <location>
        <begin position="165"/>
        <end position="185"/>
    </location>
</feature>
<evidence type="ECO:0000256" key="18">
    <source>
        <dbReference type="ARBA" id="ARBA00047795"/>
    </source>
</evidence>
<evidence type="ECO:0000256" key="13">
    <source>
        <dbReference type="ARBA" id="ARBA00023136"/>
    </source>
</evidence>
<keyword evidence="14" id="KW-1207">Sterol metabolism</keyword>
<evidence type="ECO:0000256" key="19">
    <source>
        <dbReference type="ARBA" id="ARBA00047826"/>
    </source>
</evidence>
<sequence>MLDARLVALVKDYGNPETKDYLRGLAYNMTSLRKYRYNIGLNILEANEELVNNLQENEMPLTQPVASTSSATTATYEFIQRGRKRTAQRNLNFDKERRRVQNKLNPCKQMKFIFSFKMVHWSEIIKYHVNPSIILILVTVSSQFFPHVGNPERPFKPQHLFGNLFSWTFISTLISWAVLWLHLPFDQIKGAPTSNGYQPVYRGNGLTYSLTTIGVLLLISAVNPQQCVEVYQNMGPILGTLNILALTLCIYLFAREKQDQNQNLYEHKKTSMIYKFFNGVELHPRLLGMDVKQLTSPRLGNMMWQLFNLIFFIAGWKLHGFNAGHFVTSILQVVSLCKSFSLEDYYFTMFEMVEDNAGFFLCWGCLVWLPSFYTFQSYFLVHHQPNISNEWAGILFLIGLLAIYFNYDMCMQKRQCRKAVESGNKEFTLWRNKPIYISAKYLTPDGIQKETQLLVAGWWGVARRMNYTFEFISTIMWSLPGVEFGIWCWLYFIFVLGILVHRTVYRDEVKCSRKYGRAWVEYCKRVPYRFIPTLF</sequence>
<comment type="catalytic activity">
    <reaction evidence="18">
        <text>cholesterol + NADP(+) = 7-dehydrocholesterol + NADPH + H(+)</text>
        <dbReference type="Rhea" id="RHEA:23984"/>
        <dbReference type="ChEBI" id="CHEBI:15378"/>
        <dbReference type="ChEBI" id="CHEBI:16113"/>
        <dbReference type="ChEBI" id="CHEBI:17759"/>
        <dbReference type="ChEBI" id="CHEBI:57783"/>
        <dbReference type="ChEBI" id="CHEBI:58349"/>
        <dbReference type="EC" id="1.3.1.21"/>
    </reaction>
    <physiologicalReaction direction="right-to-left" evidence="18">
        <dbReference type="Rhea" id="RHEA:23986"/>
    </physiologicalReaction>
</comment>
<comment type="subcellular location">
    <subcellularLocation>
        <location evidence="1">Membrane</location>
        <topology evidence="1">Multi-pass membrane protein</topology>
    </subcellularLocation>
</comment>
<evidence type="ECO:0000313" key="22">
    <source>
        <dbReference type="Proteomes" id="UP001642540"/>
    </source>
</evidence>
<keyword evidence="10" id="KW-0560">Oxidoreductase</keyword>
<evidence type="ECO:0000256" key="16">
    <source>
        <dbReference type="ARBA" id="ARBA00038851"/>
    </source>
</evidence>
<keyword evidence="15" id="KW-0753">Steroid metabolism</keyword>
<comment type="caution">
    <text evidence="21">The sequence shown here is derived from an EMBL/GenBank/DDBJ whole genome shotgun (WGS) entry which is preliminary data.</text>
</comment>
<keyword evidence="9 20" id="KW-1133">Transmembrane helix</keyword>
<evidence type="ECO:0000313" key="21">
    <source>
        <dbReference type="EMBL" id="CAL8128727.1"/>
    </source>
</evidence>
<evidence type="ECO:0000256" key="20">
    <source>
        <dbReference type="SAM" id="Phobius"/>
    </source>
</evidence>
<evidence type="ECO:0000256" key="8">
    <source>
        <dbReference type="ARBA" id="ARBA00022955"/>
    </source>
</evidence>
<keyword evidence="12" id="KW-0443">Lipid metabolism</keyword>
<evidence type="ECO:0000256" key="15">
    <source>
        <dbReference type="ARBA" id="ARBA00023221"/>
    </source>
</evidence>
<evidence type="ECO:0000256" key="7">
    <source>
        <dbReference type="ARBA" id="ARBA00022857"/>
    </source>
</evidence>
<feature type="transmembrane region" description="Helical" evidence="20">
    <location>
        <begin position="234"/>
        <end position="254"/>
    </location>
</feature>
<dbReference type="InterPro" id="IPR001171">
    <property type="entry name" value="ERG24_DHCR-like"/>
</dbReference>
<evidence type="ECO:0000256" key="17">
    <source>
        <dbReference type="ARBA" id="ARBA00042688"/>
    </source>
</evidence>
<accession>A0ABP1RI84</accession>
<organism evidence="21 22">
    <name type="scientific">Orchesella dallaii</name>
    <dbReference type="NCBI Taxonomy" id="48710"/>
    <lineage>
        <taxon>Eukaryota</taxon>
        <taxon>Metazoa</taxon>
        <taxon>Ecdysozoa</taxon>
        <taxon>Arthropoda</taxon>
        <taxon>Hexapoda</taxon>
        <taxon>Collembola</taxon>
        <taxon>Entomobryomorpha</taxon>
        <taxon>Entomobryoidea</taxon>
        <taxon>Orchesellidae</taxon>
        <taxon>Orchesellinae</taxon>
        <taxon>Orchesella</taxon>
    </lineage>
</organism>
<comment type="catalytic activity">
    <reaction evidence="19">
        <text>7-dehydrodesmosterol + NADPH + H(+) = desmosterol + NADP(+)</text>
        <dbReference type="Rhea" id="RHEA:46740"/>
        <dbReference type="ChEBI" id="CHEBI:15378"/>
        <dbReference type="ChEBI" id="CHEBI:17737"/>
        <dbReference type="ChEBI" id="CHEBI:27910"/>
        <dbReference type="ChEBI" id="CHEBI:57783"/>
        <dbReference type="ChEBI" id="CHEBI:58349"/>
    </reaction>
    <physiologicalReaction direction="left-to-right" evidence="19">
        <dbReference type="Rhea" id="RHEA:46741"/>
    </physiologicalReaction>
</comment>
<dbReference type="PANTHER" id="PTHR21257">
    <property type="entry name" value="DELTA(14)-STEROL REDUCTASE"/>
    <property type="match status" value="1"/>
</dbReference>
<evidence type="ECO:0000256" key="10">
    <source>
        <dbReference type="ARBA" id="ARBA00023002"/>
    </source>
</evidence>
<keyword evidence="22" id="KW-1185">Reference proteome</keyword>
<keyword evidence="11" id="KW-0756">Sterol biosynthesis</keyword>
<keyword evidence="8" id="KW-0752">Steroid biosynthesis</keyword>
<keyword evidence="7" id="KW-0521">NADP</keyword>
<dbReference type="EMBL" id="CAXLJM020000075">
    <property type="protein sequence ID" value="CAL8128727.1"/>
    <property type="molecule type" value="Genomic_DNA"/>
</dbReference>
<keyword evidence="3" id="KW-0444">Lipid biosynthesis</keyword>
<evidence type="ECO:0000256" key="11">
    <source>
        <dbReference type="ARBA" id="ARBA00023011"/>
    </source>
</evidence>
<reference evidence="21 22" key="1">
    <citation type="submission" date="2024-08" db="EMBL/GenBank/DDBJ databases">
        <authorList>
            <person name="Cucini C."/>
            <person name="Frati F."/>
        </authorList>
    </citation>
    <scope>NUCLEOTIDE SEQUENCE [LARGE SCALE GENOMIC DNA]</scope>
</reference>
<evidence type="ECO:0000256" key="14">
    <source>
        <dbReference type="ARBA" id="ARBA00023166"/>
    </source>
</evidence>